<keyword evidence="11" id="KW-1185">Reference proteome</keyword>
<organism evidence="10 11">
    <name type="scientific">Raineya orbicola</name>
    <dbReference type="NCBI Taxonomy" id="2016530"/>
    <lineage>
        <taxon>Bacteria</taxon>
        <taxon>Pseudomonadati</taxon>
        <taxon>Bacteroidota</taxon>
        <taxon>Cytophagia</taxon>
        <taxon>Cytophagales</taxon>
        <taxon>Raineyaceae</taxon>
        <taxon>Raineya</taxon>
    </lineage>
</organism>
<dbReference type="PROSITE" id="PS00093">
    <property type="entry name" value="N4_MTASE"/>
    <property type="match status" value="1"/>
</dbReference>
<evidence type="ECO:0000256" key="4">
    <source>
        <dbReference type="ARBA" id="ARBA00022679"/>
    </source>
</evidence>
<keyword evidence="5" id="KW-0949">S-adenosyl-L-methionine</keyword>
<keyword evidence="4" id="KW-0808">Transferase</keyword>
<keyword evidence="6" id="KW-0680">Restriction system</keyword>
<dbReference type="GO" id="GO:0008170">
    <property type="term" value="F:N-methyltransferase activity"/>
    <property type="evidence" value="ECO:0007669"/>
    <property type="project" value="InterPro"/>
</dbReference>
<dbReference type="Pfam" id="PF01555">
    <property type="entry name" value="N6_N4_Mtase"/>
    <property type="match status" value="1"/>
</dbReference>
<feature type="domain" description="DNA methylase N-4/N-6" evidence="9">
    <location>
        <begin position="9"/>
        <end position="136"/>
    </location>
</feature>
<dbReference type="SUPFAM" id="SSF53335">
    <property type="entry name" value="S-adenosyl-L-methionine-dependent methyltransferases"/>
    <property type="match status" value="1"/>
</dbReference>
<evidence type="ECO:0000256" key="3">
    <source>
        <dbReference type="ARBA" id="ARBA00022603"/>
    </source>
</evidence>
<evidence type="ECO:0000256" key="8">
    <source>
        <dbReference type="ARBA" id="ARBA00049120"/>
    </source>
</evidence>
<keyword evidence="7" id="KW-0238">DNA-binding</keyword>
<evidence type="ECO:0000256" key="1">
    <source>
        <dbReference type="ARBA" id="ARBA00010203"/>
    </source>
</evidence>
<comment type="catalytic activity">
    <reaction evidence="8">
        <text>a 2'-deoxycytidine in DNA + S-adenosyl-L-methionine = an N(4)-methyl-2'-deoxycytidine in DNA + S-adenosyl-L-homocysteine + H(+)</text>
        <dbReference type="Rhea" id="RHEA:16857"/>
        <dbReference type="Rhea" id="RHEA-COMP:11369"/>
        <dbReference type="Rhea" id="RHEA-COMP:13674"/>
        <dbReference type="ChEBI" id="CHEBI:15378"/>
        <dbReference type="ChEBI" id="CHEBI:57856"/>
        <dbReference type="ChEBI" id="CHEBI:59789"/>
        <dbReference type="ChEBI" id="CHEBI:85452"/>
        <dbReference type="ChEBI" id="CHEBI:137933"/>
        <dbReference type="EC" id="2.1.1.113"/>
    </reaction>
</comment>
<comment type="similarity">
    <text evidence="1">Belongs to the N(4)/N(6)-methyltransferase family. N(4) subfamily.</text>
</comment>
<dbReference type="EMBL" id="NKXO01000053">
    <property type="protein sequence ID" value="PKQ66175.1"/>
    <property type="molecule type" value="Genomic_DNA"/>
</dbReference>
<dbReference type="EC" id="2.1.1.113" evidence="2"/>
<evidence type="ECO:0000256" key="5">
    <source>
        <dbReference type="ARBA" id="ARBA00022691"/>
    </source>
</evidence>
<dbReference type="GO" id="GO:0032259">
    <property type="term" value="P:methylation"/>
    <property type="evidence" value="ECO:0007669"/>
    <property type="project" value="UniProtKB-KW"/>
</dbReference>
<evidence type="ECO:0000313" key="10">
    <source>
        <dbReference type="EMBL" id="PKQ66175.1"/>
    </source>
</evidence>
<evidence type="ECO:0000256" key="2">
    <source>
        <dbReference type="ARBA" id="ARBA00012185"/>
    </source>
</evidence>
<keyword evidence="3 10" id="KW-0489">Methyltransferase</keyword>
<evidence type="ECO:0000259" key="9">
    <source>
        <dbReference type="Pfam" id="PF01555"/>
    </source>
</evidence>
<name>A0A2N3I7A7_9BACT</name>
<dbReference type="GO" id="GO:0003677">
    <property type="term" value="F:DNA binding"/>
    <property type="evidence" value="ECO:0007669"/>
    <property type="project" value="UniProtKB-KW"/>
</dbReference>
<dbReference type="AlphaFoldDB" id="A0A2N3I7A7"/>
<comment type="caution">
    <text evidence="10">The sequence shown here is derived from an EMBL/GenBank/DDBJ whole genome shotgun (WGS) entry which is preliminary data.</text>
</comment>
<evidence type="ECO:0000256" key="6">
    <source>
        <dbReference type="ARBA" id="ARBA00022747"/>
    </source>
</evidence>
<dbReference type="OrthoDB" id="817797at2"/>
<proteinExistence type="inferred from homology"/>
<sequence>MSYYPVNIEEIQLKVAKKRIKKYTPPTYSIFDEPSNVKEIQNSFGEKLVRVDGTIPVDLPIENGQRFLFISYDQSRFSHGIHKYPAKFFPELPRWLIQRYSKPNEWVLEPFMGSATTNIECLLHNRNSVGIDIDPFARFLAKVKTTPLNLDELNQTNQFILEQITFFQPILIKNEQIPQFPYRDNWFRVEILKELTYIKHLIENLSVNEHLKDFYKICFSSIIRNVSNADDNCTRTVIRKKLNKQVYPSLALTKFAENLLIFSQRITEFSENVTNSFLEISHDSDARNIKYSNNTFDLAVTSPPYGNAVDYPRTHQLEMYWLDIVNGSLTELKKQHIGTESVSATFYKNYIR</sequence>
<evidence type="ECO:0000313" key="11">
    <source>
        <dbReference type="Proteomes" id="UP000233387"/>
    </source>
</evidence>
<dbReference type="InterPro" id="IPR002941">
    <property type="entry name" value="DNA_methylase_N4/N6"/>
</dbReference>
<reference evidence="10 11" key="1">
    <citation type="submission" date="2017-06" db="EMBL/GenBank/DDBJ databases">
        <title>Raineya orbicola gen. nov., sp. nov. a slightly thermophilic bacterium of the phylum Bacteroidetes and the description of Raineyaceae fam. nov.</title>
        <authorList>
            <person name="Albuquerque L."/>
            <person name="Polonia A.R.M."/>
            <person name="Barroso C."/>
            <person name="Froufe H.J.C."/>
            <person name="Lage O."/>
            <person name="Lobo-Da-Cunha A."/>
            <person name="Egas C."/>
            <person name="Da Costa M.S."/>
        </authorList>
    </citation>
    <scope>NUCLEOTIDE SEQUENCE [LARGE SCALE GENOMIC DNA]</scope>
    <source>
        <strain evidence="10 11">SPSPC-11</strain>
    </source>
</reference>
<dbReference type="GO" id="GO:0009307">
    <property type="term" value="P:DNA restriction-modification system"/>
    <property type="evidence" value="ECO:0007669"/>
    <property type="project" value="UniProtKB-KW"/>
</dbReference>
<accession>A0A2N3I7A7</accession>
<protein>
    <recommendedName>
        <fullName evidence="2">site-specific DNA-methyltransferase (cytosine-N(4)-specific)</fullName>
        <ecNumber evidence="2">2.1.1.113</ecNumber>
    </recommendedName>
</protein>
<dbReference type="Proteomes" id="UP000233387">
    <property type="component" value="Unassembled WGS sequence"/>
</dbReference>
<dbReference type="GO" id="GO:0015667">
    <property type="term" value="F:site-specific DNA-methyltransferase (cytosine-N4-specific) activity"/>
    <property type="evidence" value="ECO:0007669"/>
    <property type="project" value="UniProtKB-EC"/>
</dbReference>
<gene>
    <name evidence="10" type="ORF">Rain11_2469</name>
</gene>
<dbReference type="RefSeq" id="WP_101359729.1">
    <property type="nucleotide sequence ID" value="NZ_NKXO01000053.1"/>
</dbReference>
<evidence type="ECO:0000256" key="7">
    <source>
        <dbReference type="ARBA" id="ARBA00023125"/>
    </source>
</evidence>
<dbReference type="InterPro" id="IPR017985">
    <property type="entry name" value="MeTrfase_CN4_CS"/>
</dbReference>
<dbReference type="InterPro" id="IPR029063">
    <property type="entry name" value="SAM-dependent_MTases_sf"/>
</dbReference>
<dbReference type="Gene3D" id="3.40.50.150">
    <property type="entry name" value="Vaccinia Virus protein VP39"/>
    <property type="match status" value="1"/>
</dbReference>